<keyword evidence="2" id="KW-1133">Transmembrane helix</keyword>
<evidence type="ECO:0000313" key="4">
    <source>
        <dbReference type="Proteomes" id="UP000515264"/>
    </source>
</evidence>
<organism evidence="3 4">
    <name type="scientific">Vibrio spartinae</name>
    <dbReference type="NCBI Taxonomy" id="1918945"/>
    <lineage>
        <taxon>Bacteria</taxon>
        <taxon>Pseudomonadati</taxon>
        <taxon>Pseudomonadota</taxon>
        <taxon>Gammaproteobacteria</taxon>
        <taxon>Vibrionales</taxon>
        <taxon>Vibrionaceae</taxon>
        <taxon>Vibrio</taxon>
    </lineage>
</organism>
<dbReference type="Proteomes" id="UP000515264">
    <property type="component" value="Chromosome 1"/>
</dbReference>
<name>A0ABX6R2C3_9VIBR</name>
<dbReference type="NCBIfam" id="NF033420">
    <property type="entry name" value="T6SS_PAAR_dom"/>
    <property type="match status" value="1"/>
</dbReference>
<sequence>MAQGAKVGDMGSDHDGFPPTPITSGSPTVKFDGIPAARVGDPLTAHDKPKHPPHPRTISSGSSTVMIDGKPAAMSGCSISCGGIVNVGGGTVNIGDGPGGTAASTPVKPRAKIASWANQSAPSVAAQHSADTSNVASASNAVQAESGTRTIKMNPDTMYWPEYGLSKEVKVVYEQETVKFAVLAPDEWKAFFDSLDAAKTVKDTVSGLYNARETAKALGGLGAIAFIKEVDGVEYLILKNYDKWKQTLLYGGVFKANNEQVVKLGLGALDSAKGMVRYVRITAPMEILIGTAINVLQFIVNDEYTLKKLGVDEAKIFINVLAASGLALGAAYLFPVIASTALYTGITLVVSNALVWTADKVTDFEKKLVDKVLELSE</sequence>
<gene>
    <name evidence="3" type="ORF">Vspart_03020</name>
</gene>
<protein>
    <recommendedName>
        <fullName evidence="5">PAAR motif protein</fullName>
    </recommendedName>
</protein>
<dbReference type="CDD" id="cd14737">
    <property type="entry name" value="PAAR_1"/>
    <property type="match status" value="1"/>
</dbReference>
<dbReference type="InterPro" id="IPR008727">
    <property type="entry name" value="PAAR_motif"/>
</dbReference>
<evidence type="ECO:0008006" key="5">
    <source>
        <dbReference type="Google" id="ProtNLM"/>
    </source>
</evidence>
<reference evidence="3 4" key="1">
    <citation type="journal article" date="2020" name="J. Nat. Prod.">
        <title>Genomics-Metabolomics Profiling Disclosed Marine Vibrio spartinae 3.6 as a Producer of a New Branched Side Chain Prodigiosin.</title>
        <authorList>
            <person name="Vitale G.A."/>
            <person name="Sciarretta M."/>
            <person name="Palma Esposito F."/>
            <person name="January G.G."/>
            <person name="Giaccio M."/>
            <person name="Bunk B."/>
            <person name="Sproer C."/>
            <person name="Bajerski F."/>
            <person name="Power D."/>
            <person name="Festa C."/>
            <person name="Monti M.C."/>
            <person name="D'Auria M.V."/>
            <person name="de Pascale D."/>
        </authorList>
    </citation>
    <scope>NUCLEOTIDE SEQUENCE [LARGE SCALE GENOMIC DNA]</scope>
    <source>
        <strain evidence="3 4">3.6</strain>
    </source>
</reference>
<keyword evidence="2" id="KW-0812">Transmembrane</keyword>
<accession>A0ABX6R2C3</accession>
<evidence type="ECO:0000256" key="2">
    <source>
        <dbReference type="SAM" id="Phobius"/>
    </source>
</evidence>
<evidence type="ECO:0000313" key="3">
    <source>
        <dbReference type="EMBL" id="QMV15676.1"/>
    </source>
</evidence>
<feature type="transmembrane region" description="Helical" evidence="2">
    <location>
        <begin position="316"/>
        <end position="334"/>
    </location>
</feature>
<proteinExistence type="predicted"/>
<dbReference type="Pfam" id="PF05488">
    <property type="entry name" value="PAAR_motif"/>
    <property type="match status" value="1"/>
</dbReference>
<keyword evidence="4" id="KW-1185">Reference proteome</keyword>
<dbReference type="Gene3D" id="2.60.200.60">
    <property type="match status" value="1"/>
</dbReference>
<evidence type="ECO:0000256" key="1">
    <source>
        <dbReference type="SAM" id="MobiDB-lite"/>
    </source>
</evidence>
<keyword evidence="2" id="KW-0472">Membrane</keyword>
<feature type="region of interest" description="Disordered" evidence="1">
    <location>
        <begin position="1"/>
        <end position="63"/>
    </location>
</feature>
<dbReference type="EMBL" id="CP046268">
    <property type="protein sequence ID" value="QMV15676.1"/>
    <property type="molecule type" value="Genomic_DNA"/>
</dbReference>